<protein>
    <recommendedName>
        <fullName evidence="3">F-box domain-containing protein</fullName>
    </recommendedName>
</protein>
<dbReference type="AlphaFoldDB" id="A0A815KJ47"/>
<dbReference type="InterPro" id="IPR032675">
    <property type="entry name" value="LRR_dom_sf"/>
</dbReference>
<dbReference type="SUPFAM" id="SSF52047">
    <property type="entry name" value="RNI-like"/>
    <property type="match status" value="1"/>
</dbReference>
<proteinExistence type="predicted"/>
<reference evidence="1" key="1">
    <citation type="submission" date="2021-02" db="EMBL/GenBank/DDBJ databases">
        <authorList>
            <person name="Nowell W R."/>
        </authorList>
    </citation>
    <scope>NUCLEOTIDE SEQUENCE</scope>
</reference>
<comment type="caution">
    <text evidence="1">The sequence shown here is derived from an EMBL/GenBank/DDBJ whole genome shotgun (WGS) entry which is preliminary data.</text>
</comment>
<dbReference type="OrthoDB" id="7883313at2759"/>
<name>A0A815KJ47_ADIRI</name>
<gene>
    <name evidence="1" type="ORF">EDS130_LOCUS35611</name>
</gene>
<organism evidence="1 2">
    <name type="scientific">Adineta ricciae</name>
    <name type="common">Rotifer</name>
    <dbReference type="NCBI Taxonomy" id="249248"/>
    <lineage>
        <taxon>Eukaryota</taxon>
        <taxon>Metazoa</taxon>
        <taxon>Spiralia</taxon>
        <taxon>Gnathifera</taxon>
        <taxon>Rotifera</taxon>
        <taxon>Eurotatoria</taxon>
        <taxon>Bdelloidea</taxon>
        <taxon>Adinetida</taxon>
        <taxon>Adinetidae</taxon>
        <taxon>Adineta</taxon>
    </lineage>
</organism>
<evidence type="ECO:0000313" key="1">
    <source>
        <dbReference type="EMBL" id="CAF1393621.1"/>
    </source>
</evidence>
<evidence type="ECO:0008006" key="3">
    <source>
        <dbReference type="Google" id="ProtNLM"/>
    </source>
</evidence>
<dbReference type="Proteomes" id="UP000663852">
    <property type="component" value="Unassembled WGS sequence"/>
</dbReference>
<sequence>MESIEHCRTDNFHSVNDGKRQSTQINNHISQFEDLSNEVIYEVFEYLDYYHVYQGFFNLNYRFHSLQMESILPIKINLFPMSQSTFNRYNHDIIIPNTHRIDTLRISSYFMFDNRIIALSEKTFLRTLIIENIESKYLKNLLHQLTSLLNLTSLTISTIKPVNNDKASIYQQIFQLPSLKFCKISTGVNKDLNDILPCTMNNFSPIEHLVFDERIEWYQLSNFLSYIPYLRYLKVSLKNDRSFELANLSPCLMKNLTHVSLRLYDNMTFIELEELFVNYFPFVQVLYLSPGIQFLNANEWERIISLYLPNLRIFNVYFFITVGYDTNLDLIDEQIKQFQSSFWIDRQFFLDYRFLSAIEYYHYRILYSTNPYRSKYFVICKQFSNVICENGYKFFKSYTCYIKKTTGNKQSQMASNIMTPESNVVHVVLDEKFQDIYKTNEDAIRVIDDGRTCETVKRGLCGCATGKHSYTSGLHSVRIKVNYGDVFLGIRSRNVIPVPDEFAWSAYHGTPSTYGWSTYVGRRCNGIPTFSGIEPNGNGSNIYVLTLNCDERRLSIVHENGTEQDEIEVHPLNAPFPWCLFVQVSKSGSSLTLL</sequence>
<evidence type="ECO:0000313" key="2">
    <source>
        <dbReference type="Proteomes" id="UP000663852"/>
    </source>
</evidence>
<dbReference type="Gene3D" id="3.80.10.10">
    <property type="entry name" value="Ribonuclease Inhibitor"/>
    <property type="match status" value="1"/>
</dbReference>
<accession>A0A815KJ47</accession>
<dbReference type="EMBL" id="CAJNOJ010000315">
    <property type="protein sequence ID" value="CAF1393621.1"/>
    <property type="molecule type" value="Genomic_DNA"/>
</dbReference>